<dbReference type="InterPro" id="IPR041679">
    <property type="entry name" value="DNA2/NAM7-like_C"/>
</dbReference>
<sequence length="1014" mass="113379">MSTMSRLSNSSIAALQPTVPSTIAWQTNASTNLRPVPPLKIFPSIEEFVRRHKEGTEAEFAAEQKRVDAINKEQLKFKAWVLLKARQTAKRSEYLVIVDPGKDERKIAQQGEPAKLRIVFNDESVTRFFDARRVESPMLLASGSTASLGNTAITARSLEKLAFFQVTIHVAEAHHGKSEESTLPPLATDLLLGDDNAVRVNFLLTASDVTKNAELAAINQLYGRHVGATERQLQAFEYFVLFRNPRFVVNLHERIPHMATAMREPLWPGSRLAKSYESLNFAQRLAYIGFRNLRCGICILPGCPGAGKTHFNLFTIAMAQSRPLPTPVRVGHRLEKRCAKVLYIVDMNSPVDDVANRAVRLYEELGMTKSVIRMKGWGAEVALSNRLNAAEDAASGDPITVDFTNQFLRTANLMLLGHGSGNTRSSCNAPSLDEAAWQYYDSRKETQYEELTKFLKGELWEENEVIPLRFRRCVYNLYRDTLAAADFIATTPVAASNHFRGLFKPDLVFFDESPHARELSNLIAIANFNPIAWVFCGDYRQTMPYVGSESPGCRNVYRGQMQISMMERAAAANKEDPFCAIQHELFINHRAFGGLEQLASQLWYDGKMKSAHGTRTPASLLYVRKFLERYMDYWSCCTVPRLLVHVKDCGPEGRDGTSAWNPTHAAWVMARVGELLNDKEFKQADRDEPGTVLIISPYRKAYREYKNAIKKLPHWAQSRVETRTVDVVQGHEADFVFVDLVKEVPTRFVDNANRLCVALTRARQGEVVLMHPKMVQAPDFRRTTNLRRIYDLCVEKQQVVYVEKEWTTATVLGRQPKSPAESTATSPATATSMVTSAVSMSDRPMSHAQPVTSPNKDLATSIHSSTTSTTSGTGKPGSCAPETTIAPTVAVNYEPTSPAGNEAGPESLVSELGRDMERKLVIREVHTRDVGKDEQVKNEEAKNEEAKNEEAKNEEAKNEEAKNEKAMNEEVEGALEKVELVEDSVAVTTTFPWEKAVSEHPWTRSRGSRATAIA</sequence>
<dbReference type="Proteomes" id="UP001273166">
    <property type="component" value="Unassembled WGS sequence"/>
</dbReference>
<evidence type="ECO:0000259" key="3">
    <source>
        <dbReference type="Pfam" id="PF13086"/>
    </source>
</evidence>
<feature type="region of interest" description="Disordered" evidence="2">
    <location>
        <begin position="815"/>
        <end position="883"/>
    </location>
</feature>
<protein>
    <submittedName>
        <fullName evidence="5">P-loop containing nucleoside triphosphate hydrolase protein</fullName>
    </submittedName>
</protein>
<feature type="region of interest" description="Disordered" evidence="2">
    <location>
        <begin position="926"/>
        <end position="970"/>
    </location>
</feature>
<keyword evidence="1" id="KW-0067">ATP-binding</keyword>
<dbReference type="GeneID" id="87889113"/>
<evidence type="ECO:0000256" key="1">
    <source>
        <dbReference type="ARBA" id="ARBA00022806"/>
    </source>
</evidence>
<evidence type="ECO:0000313" key="5">
    <source>
        <dbReference type="EMBL" id="KAK3306340.1"/>
    </source>
</evidence>
<dbReference type="Pfam" id="PF13086">
    <property type="entry name" value="AAA_11"/>
    <property type="match status" value="1"/>
</dbReference>
<dbReference type="GO" id="GO:0004386">
    <property type="term" value="F:helicase activity"/>
    <property type="evidence" value="ECO:0007669"/>
    <property type="project" value="InterPro"/>
</dbReference>
<feature type="domain" description="DNA2/NAM7 helicase-like C-terminal" evidence="4">
    <location>
        <begin position="562"/>
        <end position="770"/>
    </location>
</feature>
<dbReference type="PANTHER" id="PTHR10887">
    <property type="entry name" value="DNA2/NAM7 HELICASE FAMILY"/>
    <property type="match status" value="1"/>
</dbReference>
<dbReference type="CDD" id="cd18808">
    <property type="entry name" value="SF1_C_Upf1"/>
    <property type="match status" value="1"/>
</dbReference>
<gene>
    <name evidence="5" type="ORF">B0T15DRAFT_552074</name>
</gene>
<dbReference type="InterPro" id="IPR045055">
    <property type="entry name" value="DNA2/NAM7-like"/>
</dbReference>
<feature type="compositionally biased region" description="Low complexity" evidence="2">
    <location>
        <begin position="818"/>
        <end position="841"/>
    </location>
</feature>
<evidence type="ECO:0000313" key="6">
    <source>
        <dbReference type="Proteomes" id="UP001273166"/>
    </source>
</evidence>
<feature type="compositionally biased region" description="Low complexity" evidence="2">
    <location>
        <begin position="860"/>
        <end position="878"/>
    </location>
</feature>
<organism evidence="5 6">
    <name type="scientific">Chaetomium strumarium</name>
    <dbReference type="NCBI Taxonomy" id="1170767"/>
    <lineage>
        <taxon>Eukaryota</taxon>
        <taxon>Fungi</taxon>
        <taxon>Dikarya</taxon>
        <taxon>Ascomycota</taxon>
        <taxon>Pezizomycotina</taxon>
        <taxon>Sordariomycetes</taxon>
        <taxon>Sordariomycetidae</taxon>
        <taxon>Sordariales</taxon>
        <taxon>Chaetomiaceae</taxon>
        <taxon>Chaetomium</taxon>
    </lineage>
</organism>
<feature type="domain" description="DNA2/NAM7 helicase helicase" evidence="3">
    <location>
        <begin position="296"/>
        <end position="548"/>
    </location>
</feature>
<reference evidence="5" key="2">
    <citation type="submission" date="2023-06" db="EMBL/GenBank/DDBJ databases">
        <authorList>
            <consortium name="Lawrence Berkeley National Laboratory"/>
            <person name="Mondo S.J."/>
            <person name="Hensen N."/>
            <person name="Bonometti L."/>
            <person name="Westerberg I."/>
            <person name="Brannstrom I.O."/>
            <person name="Guillou S."/>
            <person name="Cros-Aarteil S."/>
            <person name="Calhoun S."/>
            <person name="Haridas S."/>
            <person name="Kuo A."/>
            <person name="Pangilinan J."/>
            <person name="Riley R."/>
            <person name="Labutti K."/>
            <person name="Andreopoulos B."/>
            <person name="Lipzen A."/>
            <person name="Chen C."/>
            <person name="Yanf M."/>
            <person name="Daum C."/>
            <person name="Ng V."/>
            <person name="Clum A."/>
            <person name="Steindorff A."/>
            <person name="Ohm R."/>
            <person name="Martin F."/>
            <person name="Silar P."/>
            <person name="Natvig D."/>
            <person name="Lalanne C."/>
            <person name="Gautier V."/>
            <person name="Ament-Velasquez S.L."/>
            <person name="Kruys A."/>
            <person name="Hutchinson M.I."/>
            <person name="Powell A.J."/>
            <person name="Barry K."/>
            <person name="Miller A.N."/>
            <person name="Grigoriev I.V."/>
            <person name="Debuchy R."/>
            <person name="Gladieux P."/>
            <person name="Thoren M.H."/>
            <person name="Johannesson H."/>
        </authorList>
    </citation>
    <scope>NUCLEOTIDE SEQUENCE</scope>
    <source>
        <strain evidence="5">CBS 333.67</strain>
    </source>
</reference>
<dbReference type="EMBL" id="JAUDZG010000003">
    <property type="protein sequence ID" value="KAK3306340.1"/>
    <property type="molecule type" value="Genomic_DNA"/>
</dbReference>
<evidence type="ECO:0000259" key="4">
    <source>
        <dbReference type="Pfam" id="PF13087"/>
    </source>
</evidence>
<name>A0AAJ0GUR4_9PEZI</name>
<keyword evidence="5" id="KW-0378">Hydrolase</keyword>
<dbReference type="SUPFAM" id="SSF52540">
    <property type="entry name" value="P-loop containing nucleoside triphosphate hydrolases"/>
    <property type="match status" value="1"/>
</dbReference>
<dbReference type="Gene3D" id="3.40.50.300">
    <property type="entry name" value="P-loop containing nucleotide triphosphate hydrolases"/>
    <property type="match status" value="2"/>
</dbReference>
<reference evidence="5" key="1">
    <citation type="journal article" date="2023" name="Mol. Phylogenet. Evol.">
        <title>Genome-scale phylogeny and comparative genomics of the fungal order Sordariales.</title>
        <authorList>
            <person name="Hensen N."/>
            <person name="Bonometti L."/>
            <person name="Westerberg I."/>
            <person name="Brannstrom I.O."/>
            <person name="Guillou S."/>
            <person name="Cros-Aarteil S."/>
            <person name="Calhoun S."/>
            <person name="Haridas S."/>
            <person name="Kuo A."/>
            <person name="Mondo S."/>
            <person name="Pangilinan J."/>
            <person name="Riley R."/>
            <person name="LaButti K."/>
            <person name="Andreopoulos B."/>
            <person name="Lipzen A."/>
            <person name="Chen C."/>
            <person name="Yan M."/>
            <person name="Daum C."/>
            <person name="Ng V."/>
            <person name="Clum A."/>
            <person name="Steindorff A."/>
            <person name="Ohm R.A."/>
            <person name="Martin F."/>
            <person name="Silar P."/>
            <person name="Natvig D.O."/>
            <person name="Lalanne C."/>
            <person name="Gautier V."/>
            <person name="Ament-Velasquez S.L."/>
            <person name="Kruys A."/>
            <person name="Hutchinson M.I."/>
            <person name="Powell A.J."/>
            <person name="Barry K."/>
            <person name="Miller A.N."/>
            <person name="Grigoriev I.V."/>
            <person name="Debuchy R."/>
            <person name="Gladieux P."/>
            <person name="Hiltunen Thoren M."/>
            <person name="Johannesson H."/>
        </authorList>
    </citation>
    <scope>NUCLEOTIDE SEQUENCE</scope>
    <source>
        <strain evidence="5">CBS 333.67</strain>
    </source>
</reference>
<dbReference type="GO" id="GO:0016787">
    <property type="term" value="F:hydrolase activity"/>
    <property type="evidence" value="ECO:0007669"/>
    <property type="project" value="UniProtKB-KW"/>
</dbReference>
<dbReference type="InterPro" id="IPR041677">
    <property type="entry name" value="DNA2/NAM7_AAA_11"/>
</dbReference>
<comment type="caution">
    <text evidence="5">The sequence shown here is derived from an EMBL/GenBank/DDBJ whole genome shotgun (WGS) entry which is preliminary data.</text>
</comment>
<keyword evidence="6" id="KW-1185">Reference proteome</keyword>
<accession>A0AAJ0GUR4</accession>
<dbReference type="AlphaFoldDB" id="A0AAJ0GUR4"/>
<keyword evidence="1" id="KW-0347">Helicase</keyword>
<evidence type="ECO:0000256" key="2">
    <source>
        <dbReference type="SAM" id="MobiDB-lite"/>
    </source>
</evidence>
<keyword evidence="1" id="KW-0547">Nucleotide-binding</keyword>
<dbReference type="InterPro" id="IPR027417">
    <property type="entry name" value="P-loop_NTPase"/>
</dbReference>
<proteinExistence type="predicted"/>
<dbReference type="PANTHER" id="PTHR10887:SF495">
    <property type="entry name" value="HELICASE SENATAXIN ISOFORM X1-RELATED"/>
    <property type="match status" value="1"/>
</dbReference>
<dbReference type="RefSeq" id="XP_062722120.1">
    <property type="nucleotide sequence ID" value="XM_062870284.1"/>
</dbReference>
<dbReference type="Pfam" id="PF13087">
    <property type="entry name" value="AAA_12"/>
    <property type="match status" value="1"/>
</dbReference>
<dbReference type="InterPro" id="IPR047187">
    <property type="entry name" value="SF1_C_Upf1"/>
</dbReference>